<evidence type="ECO:0000313" key="3">
    <source>
        <dbReference type="Proteomes" id="UP000029507"/>
    </source>
</evidence>
<dbReference type="Proteomes" id="UP000029507">
    <property type="component" value="Chromosome"/>
</dbReference>
<feature type="domain" description="Sublancin immunity protein SunI-like PH" evidence="1">
    <location>
        <begin position="2"/>
        <end position="83"/>
    </location>
</feature>
<sequence length="88" mass="9768">MLGIQVSRTESSLIVKWKLAKVEIPLKDITEVYEDDTYGGEPADAVRIGTPYGTADRVVLKTASKTYLLFTSSGDSLLERIQSYLQRA</sequence>
<name>A0A089LL30_9BACL</name>
<dbReference type="OrthoDB" id="2623008at2"/>
<accession>A0A089LL30</accession>
<proteinExistence type="predicted"/>
<dbReference type="HOGENOM" id="CLU_174851_1_0_9"/>
<organism evidence="2 3">
    <name type="scientific">Paenibacillus stellifer</name>
    <dbReference type="NCBI Taxonomy" id="169760"/>
    <lineage>
        <taxon>Bacteria</taxon>
        <taxon>Bacillati</taxon>
        <taxon>Bacillota</taxon>
        <taxon>Bacilli</taxon>
        <taxon>Bacillales</taxon>
        <taxon>Paenibacillaceae</taxon>
        <taxon>Paenibacillus</taxon>
    </lineage>
</organism>
<reference evidence="2 3" key="1">
    <citation type="submission" date="2014-08" db="EMBL/GenBank/DDBJ databases">
        <title>Comparative genomics of the Paenibacillus odorifer group.</title>
        <authorList>
            <person name="den Bakker H.C."/>
            <person name="Tsai Y.-C."/>
            <person name="Martin N."/>
            <person name="Korlach J."/>
            <person name="Wiedmann M."/>
        </authorList>
    </citation>
    <scope>NUCLEOTIDE SEQUENCE [LARGE SCALE GENOMIC DNA]</scope>
    <source>
        <strain evidence="2 3">DSM 14472</strain>
    </source>
</reference>
<dbReference type="EMBL" id="CP009286">
    <property type="protein sequence ID" value="AIQ62266.1"/>
    <property type="molecule type" value="Genomic_DNA"/>
</dbReference>
<gene>
    <name evidence="2" type="ORF">PSTEL_03175</name>
</gene>
<dbReference type="AlphaFoldDB" id="A0A089LL30"/>
<dbReference type="KEGG" id="pste:PSTEL_03175"/>
<dbReference type="InterPro" id="IPR055365">
    <property type="entry name" value="PH_SunI-like"/>
</dbReference>
<evidence type="ECO:0000259" key="1">
    <source>
        <dbReference type="Pfam" id="PF23491"/>
    </source>
</evidence>
<evidence type="ECO:0000313" key="2">
    <source>
        <dbReference type="EMBL" id="AIQ62266.1"/>
    </source>
</evidence>
<dbReference type="STRING" id="169760.PSTEL_03175"/>
<dbReference type="RefSeq" id="WP_038693412.1">
    <property type="nucleotide sequence ID" value="NZ_CP009286.1"/>
</dbReference>
<protein>
    <recommendedName>
        <fullName evidence="1">Sublancin immunity protein SunI-like PH domain-containing protein</fullName>
    </recommendedName>
</protein>
<keyword evidence="3" id="KW-1185">Reference proteome</keyword>
<dbReference type="Pfam" id="PF23491">
    <property type="entry name" value="bPH_8"/>
    <property type="match status" value="1"/>
</dbReference>